<name>A0A0F9IJS8_9ZZZZ</name>
<dbReference type="CDD" id="cd12886">
    <property type="entry name" value="SPRY_like"/>
    <property type="match status" value="1"/>
</dbReference>
<gene>
    <name evidence="2" type="ORF">LCGC14_1570430</name>
</gene>
<dbReference type="PANTHER" id="PTHR12245:SF5">
    <property type="entry name" value="SPRY DOMAIN-CONTAINING SOCS BOX PROTEIN 3"/>
    <property type="match status" value="1"/>
</dbReference>
<comment type="caution">
    <text evidence="2">The sequence shown here is derived from an EMBL/GenBank/DDBJ whole genome shotgun (WGS) entry which is preliminary data.</text>
</comment>
<dbReference type="SMART" id="SM00449">
    <property type="entry name" value="SPRY"/>
    <property type="match status" value="1"/>
</dbReference>
<feature type="domain" description="B30.2/SPRY" evidence="1">
    <location>
        <begin position="1"/>
        <end position="175"/>
    </location>
</feature>
<evidence type="ECO:0000313" key="2">
    <source>
        <dbReference type="EMBL" id="KKM27866.1"/>
    </source>
</evidence>
<dbReference type="InterPro" id="IPR013320">
    <property type="entry name" value="ConA-like_dom_sf"/>
</dbReference>
<reference evidence="2" key="1">
    <citation type="journal article" date="2015" name="Nature">
        <title>Complex archaea that bridge the gap between prokaryotes and eukaryotes.</title>
        <authorList>
            <person name="Spang A."/>
            <person name="Saw J.H."/>
            <person name="Jorgensen S.L."/>
            <person name="Zaremba-Niedzwiedzka K."/>
            <person name="Martijn J."/>
            <person name="Lind A.E."/>
            <person name="van Eijk R."/>
            <person name="Schleper C."/>
            <person name="Guy L."/>
            <person name="Ettema T.J."/>
        </authorList>
    </citation>
    <scope>NUCLEOTIDE SEQUENCE</scope>
</reference>
<dbReference type="Gene3D" id="2.60.120.920">
    <property type="match status" value="1"/>
</dbReference>
<dbReference type="InterPro" id="IPR001870">
    <property type="entry name" value="B30.2/SPRY"/>
</dbReference>
<organism evidence="2">
    <name type="scientific">marine sediment metagenome</name>
    <dbReference type="NCBI Taxonomy" id="412755"/>
    <lineage>
        <taxon>unclassified sequences</taxon>
        <taxon>metagenomes</taxon>
        <taxon>ecological metagenomes</taxon>
    </lineage>
</organism>
<dbReference type="SUPFAM" id="SSF49899">
    <property type="entry name" value="Concanavalin A-like lectins/glucanases"/>
    <property type="match status" value="1"/>
</dbReference>
<dbReference type="InterPro" id="IPR043136">
    <property type="entry name" value="B30.2/SPRY_sf"/>
</dbReference>
<dbReference type="InterPro" id="IPR003877">
    <property type="entry name" value="SPRY_dom"/>
</dbReference>
<evidence type="ECO:0000259" key="1">
    <source>
        <dbReference type="PROSITE" id="PS50188"/>
    </source>
</evidence>
<dbReference type="Pfam" id="PF00622">
    <property type="entry name" value="SPRY"/>
    <property type="match status" value="1"/>
</dbReference>
<sequence>MAATWNPADKHANIALSLGDLRATTDDASGSGYWGVRATEGKASGKPYFEIVCVLPWDFIRIGVANLSQSLSGYPGDSTNSWGYAASTGKKYYNGAGTAYGNAWTDGDVIGVALDRDNGKIWFSINGVWQASGDPAAGTNPAYTGLSGTLYPMAGPYGSNGDSIHVDAVFALQDFQYTPPSGFSAWDPLTVEVEAGIGIEAVVVVDTFSDAIEAGVGIQAQVAVQSTNNVEVIAGVGIEAQVAVEGIYQKAITAGIGIEAEVSVFNWAEWIAIYEGRYTARYYFTLTGAADGLADVVIPMSSFQYRLRDDTPSYLQVIVPGTDSAGAITARSNGDLIIELAYLIDGVEHYREQLAAVDFESVRTDEGTKSQSIILSGHRTDTWGAQTVTIQGRITYRSENNGQIRLRKAVPDLWLRPGDTVIAGDDTFVVGQVMSAMAKATQWTEIVEAI</sequence>
<dbReference type="EMBL" id="LAZR01012242">
    <property type="protein sequence ID" value="KKM27866.1"/>
    <property type="molecule type" value="Genomic_DNA"/>
</dbReference>
<accession>A0A0F9IJS8</accession>
<dbReference type="PROSITE" id="PS50188">
    <property type="entry name" value="B302_SPRY"/>
    <property type="match status" value="1"/>
</dbReference>
<dbReference type="InterPro" id="IPR050672">
    <property type="entry name" value="FBXO45-Fsn/SPSB_families"/>
</dbReference>
<proteinExistence type="predicted"/>
<dbReference type="AlphaFoldDB" id="A0A0F9IJS8"/>
<dbReference type="PANTHER" id="PTHR12245">
    <property type="entry name" value="SPRY DOMAIN CONTAINING SOCS BOX PROTEIN"/>
    <property type="match status" value="1"/>
</dbReference>
<protein>
    <recommendedName>
        <fullName evidence="1">B30.2/SPRY domain-containing protein</fullName>
    </recommendedName>
</protein>